<dbReference type="EMBL" id="JRES01001096">
    <property type="protein sequence ID" value="KNC25604.1"/>
    <property type="molecule type" value="Genomic_DNA"/>
</dbReference>
<evidence type="ECO:0000313" key="2">
    <source>
        <dbReference type="EMBL" id="KNC25604.1"/>
    </source>
</evidence>
<dbReference type="AlphaFoldDB" id="A0A0L0C2E7"/>
<evidence type="ECO:0000313" key="3">
    <source>
        <dbReference type="Proteomes" id="UP000037069"/>
    </source>
</evidence>
<name>A0A0L0C2E7_LUCCU</name>
<feature type="transmembrane region" description="Helical" evidence="1">
    <location>
        <begin position="109"/>
        <end position="130"/>
    </location>
</feature>
<keyword evidence="1" id="KW-0472">Membrane</keyword>
<protein>
    <submittedName>
        <fullName evidence="2">Uncharacterized protein</fullName>
    </submittedName>
</protein>
<comment type="caution">
    <text evidence="2">The sequence shown here is derived from an EMBL/GenBank/DDBJ whole genome shotgun (WGS) entry which is preliminary data.</text>
</comment>
<gene>
    <name evidence="2" type="ORF">FF38_05792</name>
</gene>
<sequence length="160" mass="18505">MYVMVPDKIYKNFISEFIIDFKLQFIIADTICGPHDEKLTIDVKRNIFLNTKKNKFTPDKCYNEAVRYFTFSTSVSHRGEEASYICLQQPNMRIGKSLHSAVDKSTHSLSCLANCHIIILITALNLWQLWQIQNIYKKNLKQFVLTAKFVVAVVIVIALK</sequence>
<dbReference type="Proteomes" id="UP000037069">
    <property type="component" value="Unassembled WGS sequence"/>
</dbReference>
<organism evidence="2 3">
    <name type="scientific">Lucilia cuprina</name>
    <name type="common">Green bottle fly</name>
    <name type="synonym">Australian sheep blowfly</name>
    <dbReference type="NCBI Taxonomy" id="7375"/>
    <lineage>
        <taxon>Eukaryota</taxon>
        <taxon>Metazoa</taxon>
        <taxon>Ecdysozoa</taxon>
        <taxon>Arthropoda</taxon>
        <taxon>Hexapoda</taxon>
        <taxon>Insecta</taxon>
        <taxon>Pterygota</taxon>
        <taxon>Neoptera</taxon>
        <taxon>Endopterygota</taxon>
        <taxon>Diptera</taxon>
        <taxon>Brachycera</taxon>
        <taxon>Muscomorpha</taxon>
        <taxon>Oestroidea</taxon>
        <taxon>Calliphoridae</taxon>
        <taxon>Luciliinae</taxon>
        <taxon>Lucilia</taxon>
    </lineage>
</organism>
<proteinExistence type="predicted"/>
<evidence type="ECO:0000256" key="1">
    <source>
        <dbReference type="SAM" id="Phobius"/>
    </source>
</evidence>
<accession>A0A0L0C2E7</accession>
<feature type="transmembrane region" description="Helical" evidence="1">
    <location>
        <begin position="142"/>
        <end position="159"/>
    </location>
</feature>
<keyword evidence="3" id="KW-1185">Reference proteome</keyword>
<keyword evidence="1" id="KW-1133">Transmembrane helix</keyword>
<reference evidence="2 3" key="1">
    <citation type="journal article" date="2015" name="Nat. Commun.">
        <title>Lucilia cuprina genome unlocks parasitic fly biology to underpin future interventions.</title>
        <authorList>
            <person name="Anstead C.A."/>
            <person name="Korhonen P.K."/>
            <person name="Young N.D."/>
            <person name="Hall R.S."/>
            <person name="Jex A.R."/>
            <person name="Murali S.C."/>
            <person name="Hughes D.S."/>
            <person name="Lee S.F."/>
            <person name="Perry T."/>
            <person name="Stroehlein A.J."/>
            <person name="Ansell B.R."/>
            <person name="Breugelmans B."/>
            <person name="Hofmann A."/>
            <person name="Qu J."/>
            <person name="Dugan S."/>
            <person name="Lee S.L."/>
            <person name="Chao H."/>
            <person name="Dinh H."/>
            <person name="Han Y."/>
            <person name="Doddapaneni H.V."/>
            <person name="Worley K.C."/>
            <person name="Muzny D.M."/>
            <person name="Ioannidis P."/>
            <person name="Waterhouse R.M."/>
            <person name="Zdobnov E.M."/>
            <person name="James P.J."/>
            <person name="Bagnall N.H."/>
            <person name="Kotze A.C."/>
            <person name="Gibbs R.A."/>
            <person name="Richards S."/>
            <person name="Batterham P."/>
            <person name="Gasser R.B."/>
        </authorList>
    </citation>
    <scope>NUCLEOTIDE SEQUENCE [LARGE SCALE GENOMIC DNA]</scope>
    <source>
        <strain evidence="2 3">LS</strain>
        <tissue evidence="2">Full body</tissue>
    </source>
</reference>
<keyword evidence="1" id="KW-0812">Transmembrane</keyword>